<keyword evidence="1" id="KW-0732">Signal</keyword>
<accession>A0A975F341</accession>
<dbReference type="EMBL" id="CP054142">
    <property type="protein sequence ID" value="QTQ13661.1"/>
    <property type="molecule type" value="Genomic_DNA"/>
</dbReference>
<protein>
    <recommendedName>
        <fullName evidence="4">Lipoprotein</fullName>
    </recommendedName>
</protein>
<dbReference type="SUPFAM" id="SSF63825">
    <property type="entry name" value="YWTD domain"/>
    <property type="match status" value="1"/>
</dbReference>
<evidence type="ECO:0000256" key="1">
    <source>
        <dbReference type="SAM" id="SignalP"/>
    </source>
</evidence>
<sequence length="367" mass="39117">MEIRKKTQLFIRRAAMFAAVLLTGLAISCSNGSGSGGTPEPIKTVDVYVTGRSDDRAYVWINGITTELRADSPGPSVKVYPHAVRSQGKNVYITGVENDSGVTRPLVWKKDGSLHWIGNNWWSNAYDIAFYKGKTLVAGETSDGTDEGASLTDISDPDNPVVTFLYKKTPPINYAEARALCTGTDKLYAAGFKRDGNTYKKTVFLWTKPDSGSISETELGLEGNTAYTDSIPYGLCTAGSSVYVAAGNVWKVEGGAVTPIPVADARALYALCVCEGTVYAAGWTNAYKAAVWKIEGASASLYKELPTVSSGVFALCAAGGDLFAAGYYLDTGNKPVWWHIAADGTVTENKLGTDEGEALGICVTVKE</sequence>
<gene>
    <name evidence="2" type="ORF">HRQ91_03860</name>
</gene>
<dbReference type="PROSITE" id="PS51257">
    <property type="entry name" value="PROKAR_LIPOPROTEIN"/>
    <property type="match status" value="1"/>
</dbReference>
<evidence type="ECO:0000313" key="3">
    <source>
        <dbReference type="Proteomes" id="UP000671908"/>
    </source>
</evidence>
<keyword evidence="3" id="KW-1185">Reference proteome</keyword>
<feature type="chain" id="PRO_5036732112" description="Lipoprotein" evidence="1">
    <location>
        <begin position="29"/>
        <end position="367"/>
    </location>
</feature>
<evidence type="ECO:0008006" key="4">
    <source>
        <dbReference type="Google" id="ProtNLM"/>
    </source>
</evidence>
<dbReference type="RefSeq" id="WP_210120347.1">
    <property type="nucleotide sequence ID" value="NZ_CP054142.1"/>
</dbReference>
<dbReference type="KEGG" id="tpav:HRQ91_03860"/>
<dbReference type="Proteomes" id="UP000671908">
    <property type="component" value="Chromosome"/>
</dbReference>
<organism evidence="2 3">
    <name type="scientific">Treponema parvum</name>
    <dbReference type="NCBI Taxonomy" id="138851"/>
    <lineage>
        <taxon>Bacteria</taxon>
        <taxon>Pseudomonadati</taxon>
        <taxon>Spirochaetota</taxon>
        <taxon>Spirochaetia</taxon>
        <taxon>Spirochaetales</taxon>
        <taxon>Treponemataceae</taxon>
        <taxon>Treponema</taxon>
    </lineage>
</organism>
<proteinExistence type="predicted"/>
<feature type="signal peptide" evidence="1">
    <location>
        <begin position="1"/>
        <end position="28"/>
    </location>
</feature>
<dbReference type="AlphaFoldDB" id="A0A975F341"/>
<evidence type="ECO:0000313" key="2">
    <source>
        <dbReference type="EMBL" id="QTQ13661.1"/>
    </source>
</evidence>
<name>A0A975F341_9SPIR</name>
<reference evidence="2 3" key="1">
    <citation type="journal article" date="2021" name="Microbiol. Resour. Announc.">
        <title>Complete Genome Sequences of Three Human Oral Treponema parvum Isolates.</title>
        <authorList>
            <person name="Zeng H."/>
            <person name="Watt R.M."/>
        </authorList>
    </citation>
    <scope>NUCLEOTIDE SEQUENCE [LARGE SCALE GENOMIC DNA]</scope>
    <source>
        <strain evidence="2 3">ATCC 700770</strain>
    </source>
</reference>